<reference evidence="1 2" key="1">
    <citation type="submission" date="2024-02" db="EMBL/GenBank/DDBJ databases">
        <authorList>
            <person name="Vignale AGUSTIN F."/>
            <person name="Sosa J E."/>
            <person name="Modenutti C."/>
        </authorList>
    </citation>
    <scope>NUCLEOTIDE SEQUENCE [LARGE SCALE GENOMIC DNA]</scope>
</reference>
<keyword evidence="2" id="KW-1185">Reference proteome</keyword>
<protein>
    <submittedName>
        <fullName evidence="1">Uncharacterized protein</fullName>
    </submittedName>
</protein>
<dbReference type="EMBL" id="CAUOFW020007135">
    <property type="protein sequence ID" value="CAK9177714.1"/>
    <property type="molecule type" value="Genomic_DNA"/>
</dbReference>
<evidence type="ECO:0000313" key="2">
    <source>
        <dbReference type="Proteomes" id="UP001642360"/>
    </source>
</evidence>
<proteinExistence type="predicted"/>
<comment type="caution">
    <text evidence="1">The sequence shown here is derived from an EMBL/GenBank/DDBJ whole genome shotgun (WGS) entry which is preliminary data.</text>
</comment>
<evidence type="ECO:0000313" key="1">
    <source>
        <dbReference type="EMBL" id="CAK9177714.1"/>
    </source>
</evidence>
<dbReference type="Proteomes" id="UP001642360">
    <property type="component" value="Unassembled WGS sequence"/>
</dbReference>
<dbReference type="AlphaFoldDB" id="A0ABC8U7G4"/>
<name>A0ABC8U7G4_9AQUA</name>
<accession>A0ABC8U7G4</accession>
<sequence length="53" mass="5816">GKALAGCLPFLAVLFAGKILWYIDMAESMCQKCALEAFRLDPAKWGDLLIQKG</sequence>
<feature type="non-terminal residue" evidence="1">
    <location>
        <position position="1"/>
    </location>
</feature>
<organism evidence="1 2">
    <name type="scientific">Ilex paraguariensis</name>
    <name type="common">yerba mate</name>
    <dbReference type="NCBI Taxonomy" id="185542"/>
    <lineage>
        <taxon>Eukaryota</taxon>
        <taxon>Viridiplantae</taxon>
        <taxon>Streptophyta</taxon>
        <taxon>Embryophyta</taxon>
        <taxon>Tracheophyta</taxon>
        <taxon>Spermatophyta</taxon>
        <taxon>Magnoliopsida</taxon>
        <taxon>eudicotyledons</taxon>
        <taxon>Gunneridae</taxon>
        <taxon>Pentapetalae</taxon>
        <taxon>asterids</taxon>
        <taxon>campanulids</taxon>
        <taxon>Aquifoliales</taxon>
        <taxon>Aquifoliaceae</taxon>
        <taxon>Ilex</taxon>
    </lineage>
</organism>
<gene>
    <name evidence="1" type="ORF">ILEXP_LOCUS47634</name>
</gene>